<reference evidence="2 3" key="1">
    <citation type="submission" date="2019-07" db="EMBL/GenBank/DDBJ databases">
        <title>Whole genome shotgun sequence of Methylobacterium gnaphalii NBRC 107716.</title>
        <authorList>
            <person name="Hosoyama A."/>
            <person name="Uohara A."/>
            <person name="Ohji S."/>
            <person name="Ichikawa N."/>
        </authorList>
    </citation>
    <scope>NUCLEOTIDE SEQUENCE [LARGE SCALE GENOMIC DNA]</scope>
    <source>
        <strain evidence="2 3">NBRC 107716</strain>
    </source>
</reference>
<dbReference type="RefSeq" id="WP_147048086.1">
    <property type="nucleotide sequence ID" value="NZ_BJZV01000022.1"/>
</dbReference>
<name>A0A512JNY3_9HYPH</name>
<feature type="transmembrane region" description="Helical" evidence="1">
    <location>
        <begin position="20"/>
        <end position="37"/>
    </location>
</feature>
<dbReference type="Proteomes" id="UP000321750">
    <property type="component" value="Unassembled WGS sequence"/>
</dbReference>
<gene>
    <name evidence="2" type="ORF">MGN01_35120</name>
</gene>
<feature type="transmembrane region" description="Helical" evidence="1">
    <location>
        <begin position="43"/>
        <end position="61"/>
    </location>
</feature>
<organism evidence="2 3">
    <name type="scientific">Methylobacterium gnaphalii</name>
    <dbReference type="NCBI Taxonomy" id="1010610"/>
    <lineage>
        <taxon>Bacteria</taxon>
        <taxon>Pseudomonadati</taxon>
        <taxon>Pseudomonadota</taxon>
        <taxon>Alphaproteobacteria</taxon>
        <taxon>Hyphomicrobiales</taxon>
        <taxon>Methylobacteriaceae</taxon>
        <taxon>Methylobacterium</taxon>
    </lineage>
</organism>
<keyword evidence="1" id="KW-1133">Transmembrane helix</keyword>
<proteinExistence type="predicted"/>
<evidence type="ECO:0000313" key="2">
    <source>
        <dbReference type="EMBL" id="GEP11667.1"/>
    </source>
</evidence>
<accession>A0A512JNY3</accession>
<keyword evidence="1" id="KW-0812">Transmembrane</keyword>
<evidence type="ECO:0000256" key="1">
    <source>
        <dbReference type="SAM" id="Phobius"/>
    </source>
</evidence>
<dbReference type="AlphaFoldDB" id="A0A512JNY3"/>
<evidence type="ECO:0000313" key="3">
    <source>
        <dbReference type="Proteomes" id="UP000321750"/>
    </source>
</evidence>
<protein>
    <submittedName>
        <fullName evidence="2">Uncharacterized protein</fullName>
    </submittedName>
</protein>
<keyword evidence="1" id="KW-0472">Membrane</keyword>
<dbReference type="OrthoDB" id="9801272at2"/>
<dbReference type="EMBL" id="BJZV01000022">
    <property type="protein sequence ID" value="GEP11667.1"/>
    <property type="molecule type" value="Genomic_DNA"/>
</dbReference>
<sequence>MATIDERPAAPPITISVQIFRELVGMVGACFAGYGAWLHYPPAGFMVGGGILVGLAVVGTVRGDAAR</sequence>
<keyword evidence="3" id="KW-1185">Reference proteome</keyword>
<comment type="caution">
    <text evidence="2">The sequence shown here is derived from an EMBL/GenBank/DDBJ whole genome shotgun (WGS) entry which is preliminary data.</text>
</comment>